<proteinExistence type="predicted"/>
<dbReference type="Pfam" id="PF18925">
    <property type="entry name" value="DUF5675"/>
    <property type="match status" value="1"/>
</dbReference>
<name>A0ABW5YYZ2_9SPHI</name>
<dbReference type="RefSeq" id="WP_380921765.1">
    <property type="nucleotide sequence ID" value="NZ_JBHUPE010000005.1"/>
</dbReference>
<protein>
    <submittedName>
        <fullName evidence="2">DUF5675 family protein</fullName>
    </submittedName>
</protein>
<dbReference type="EMBL" id="JBHUPE010000005">
    <property type="protein sequence ID" value="MFD2905211.1"/>
    <property type="molecule type" value="Genomic_DNA"/>
</dbReference>
<feature type="domain" description="DUF5675" evidence="1">
    <location>
        <begin position="9"/>
        <end position="119"/>
    </location>
</feature>
<organism evidence="2 3">
    <name type="scientific">Sphingobacterium anhuiense</name>
    <dbReference type="NCBI Taxonomy" id="493780"/>
    <lineage>
        <taxon>Bacteria</taxon>
        <taxon>Pseudomonadati</taxon>
        <taxon>Bacteroidota</taxon>
        <taxon>Sphingobacteriia</taxon>
        <taxon>Sphingobacteriales</taxon>
        <taxon>Sphingobacteriaceae</taxon>
        <taxon>Sphingobacterium</taxon>
    </lineage>
</organism>
<accession>A0ABW5YYZ2</accession>
<evidence type="ECO:0000313" key="3">
    <source>
        <dbReference type="Proteomes" id="UP001597509"/>
    </source>
</evidence>
<evidence type="ECO:0000259" key="1">
    <source>
        <dbReference type="Pfam" id="PF18925"/>
    </source>
</evidence>
<keyword evidence="3" id="KW-1185">Reference proteome</keyword>
<evidence type="ECO:0000313" key="2">
    <source>
        <dbReference type="EMBL" id="MFD2905211.1"/>
    </source>
</evidence>
<dbReference type="InterPro" id="IPR043732">
    <property type="entry name" value="DUF5675"/>
</dbReference>
<dbReference type="Proteomes" id="UP001597509">
    <property type="component" value="Unassembled WGS sequence"/>
</dbReference>
<reference evidence="3" key="1">
    <citation type="journal article" date="2019" name="Int. J. Syst. Evol. Microbiol.">
        <title>The Global Catalogue of Microorganisms (GCM) 10K type strain sequencing project: providing services to taxonomists for standard genome sequencing and annotation.</title>
        <authorList>
            <consortium name="The Broad Institute Genomics Platform"/>
            <consortium name="The Broad Institute Genome Sequencing Center for Infectious Disease"/>
            <person name="Wu L."/>
            <person name="Ma J."/>
        </authorList>
    </citation>
    <scope>NUCLEOTIDE SEQUENCE [LARGE SCALE GENOMIC DNA]</scope>
    <source>
        <strain evidence="3">KCTC 22209</strain>
    </source>
</reference>
<comment type="caution">
    <text evidence="2">The sequence shown here is derived from an EMBL/GenBank/DDBJ whole genome shotgun (WGS) entry which is preliminary data.</text>
</comment>
<gene>
    <name evidence="2" type="ORF">ACFS6I_14805</name>
</gene>
<sequence>MSTKQILHLQRIYGEQGTNGTLTFEGEVICRTIELPWRNNLPRLSCIPVGSYKLEKRKYTRHGEQIGIHAVLGREAILIHAANDAQKELLGCIAPVTALTGEGCGTESKKALAKLKSLVYSLWDMEQDVFLHIK</sequence>